<evidence type="ECO:0000256" key="4">
    <source>
        <dbReference type="ARBA" id="ARBA00023163"/>
    </source>
</evidence>
<dbReference type="NCBIfam" id="TIGR02937">
    <property type="entry name" value="sigma70-ECF"/>
    <property type="match status" value="1"/>
</dbReference>
<keyword evidence="8" id="KW-1185">Reference proteome</keyword>
<evidence type="ECO:0000256" key="3">
    <source>
        <dbReference type="ARBA" id="ARBA00023082"/>
    </source>
</evidence>
<dbReference type="PANTHER" id="PTHR43133">
    <property type="entry name" value="RNA POLYMERASE ECF-TYPE SIGMA FACTO"/>
    <property type="match status" value="1"/>
</dbReference>
<feature type="domain" description="RNA polymerase sigma factor 70 region 4 type 2" evidence="6">
    <location>
        <begin position="107"/>
        <end position="158"/>
    </location>
</feature>
<dbReference type="InterPro" id="IPR036388">
    <property type="entry name" value="WH-like_DNA-bd_sf"/>
</dbReference>
<dbReference type="InterPro" id="IPR013325">
    <property type="entry name" value="RNA_pol_sigma_r2"/>
</dbReference>
<dbReference type="InterPro" id="IPR014327">
    <property type="entry name" value="RNA_pol_sigma70_bacteroid"/>
</dbReference>
<dbReference type="Gene3D" id="1.10.10.10">
    <property type="entry name" value="Winged helix-like DNA-binding domain superfamily/Winged helix DNA-binding domain"/>
    <property type="match status" value="1"/>
</dbReference>
<dbReference type="CDD" id="cd06171">
    <property type="entry name" value="Sigma70_r4"/>
    <property type="match status" value="1"/>
</dbReference>
<dbReference type="Gene3D" id="1.10.1740.10">
    <property type="match status" value="1"/>
</dbReference>
<dbReference type="InterPro" id="IPR013324">
    <property type="entry name" value="RNA_pol_sigma_r3/r4-like"/>
</dbReference>
<gene>
    <name evidence="7" type="ORF">QQ008_20760</name>
</gene>
<dbReference type="Pfam" id="PF08281">
    <property type="entry name" value="Sigma70_r4_2"/>
    <property type="match status" value="1"/>
</dbReference>
<evidence type="ECO:0000256" key="2">
    <source>
        <dbReference type="ARBA" id="ARBA00023015"/>
    </source>
</evidence>
<dbReference type="Pfam" id="PF04542">
    <property type="entry name" value="Sigma70_r2"/>
    <property type="match status" value="1"/>
</dbReference>
<protein>
    <submittedName>
        <fullName evidence="7">RNA polymerase sigma-70 factor</fullName>
    </submittedName>
</protein>
<keyword evidence="2" id="KW-0805">Transcription regulation</keyword>
<dbReference type="EMBL" id="JAUJEA010000008">
    <property type="protein sequence ID" value="MDN5203835.1"/>
    <property type="molecule type" value="Genomic_DNA"/>
</dbReference>
<dbReference type="InterPro" id="IPR014284">
    <property type="entry name" value="RNA_pol_sigma-70_dom"/>
</dbReference>
<keyword evidence="4" id="KW-0804">Transcription</keyword>
<dbReference type="Proteomes" id="UP001172082">
    <property type="component" value="Unassembled WGS sequence"/>
</dbReference>
<evidence type="ECO:0000259" key="6">
    <source>
        <dbReference type="Pfam" id="PF08281"/>
    </source>
</evidence>
<dbReference type="PANTHER" id="PTHR43133:SF46">
    <property type="entry name" value="RNA POLYMERASE SIGMA-70 FACTOR ECF SUBFAMILY"/>
    <property type="match status" value="1"/>
</dbReference>
<proteinExistence type="inferred from homology"/>
<reference evidence="7" key="1">
    <citation type="submission" date="2023-06" db="EMBL/GenBank/DDBJ databases">
        <title>Genomic of Parafulvivirga corallium.</title>
        <authorList>
            <person name="Wang G."/>
        </authorList>
    </citation>
    <scope>NUCLEOTIDE SEQUENCE</scope>
    <source>
        <strain evidence="7">BMA10</strain>
    </source>
</reference>
<name>A0ABT8KWM6_9BACT</name>
<organism evidence="7 8">
    <name type="scientific">Splendidivirga corallicola</name>
    <dbReference type="NCBI Taxonomy" id="3051826"/>
    <lineage>
        <taxon>Bacteria</taxon>
        <taxon>Pseudomonadati</taxon>
        <taxon>Bacteroidota</taxon>
        <taxon>Cytophagia</taxon>
        <taxon>Cytophagales</taxon>
        <taxon>Splendidivirgaceae</taxon>
        <taxon>Splendidivirga</taxon>
    </lineage>
</organism>
<comment type="similarity">
    <text evidence="1">Belongs to the sigma-70 factor family. ECF subfamily.</text>
</comment>
<feature type="domain" description="RNA polymerase sigma-70 region 2" evidence="5">
    <location>
        <begin position="10"/>
        <end position="76"/>
    </location>
</feature>
<evidence type="ECO:0000313" key="7">
    <source>
        <dbReference type="EMBL" id="MDN5203835.1"/>
    </source>
</evidence>
<dbReference type="InterPro" id="IPR007627">
    <property type="entry name" value="RNA_pol_sigma70_r2"/>
</dbReference>
<dbReference type="RefSeq" id="WP_346753858.1">
    <property type="nucleotide sequence ID" value="NZ_JAUJEA010000008.1"/>
</dbReference>
<comment type="caution">
    <text evidence="7">The sequence shown here is derived from an EMBL/GenBank/DDBJ whole genome shotgun (WGS) entry which is preliminary data.</text>
</comment>
<evidence type="ECO:0000256" key="1">
    <source>
        <dbReference type="ARBA" id="ARBA00010641"/>
    </source>
</evidence>
<dbReference type="InterPro" id="IPR013249">
    <property type="entry name" value="RNA_pol_sigma70_r4_t2"/>
</dbReference>
<accession>A0ABT8KWM6</accession>
<dbReference type="NCBIfam" id="TIGR02985">
    <property type="entry name" value="Sig70_bacteroi1"/>
    <property type="match status" value="1"/>
</dbReference>
<evidence type="ECO:0000313" key="8">
    <source>
        <dbReference type="Proteomes" id="UP001172082"/>
    </source>
</evidence>
<sequence length="182" mass="20907">MDDQSFERIFKENFTVLTNIAYSVVKDSDVAKDVVQQVFLKMWRNREGLNVQSSLKNYLHRSVINTSLNHLEKEKRLTEMSEGHTNNLAFAKNDVEQQVVRNEVEMKVKEAVSALPIRCQTVFSLSRFEGLSNKEIADHMDISIKTVENQMGKALKSLRESLKSVLNDRFISVIITIISLMN</sequence>
<dbReference type="SUPFAM" id="SSF88659">
    <property type="entry name" value="Sigma3 and sigma4 domains of RNA polymerase sigma factors"/>
    <property type="match status" value="1"/>
</dbReference>
<dbReference type="InterPro" id="IPR039425">
    <property type="entry name" value="RNA_pol_sigma-70-like"/>
</dbReference>
<dbReference type="SUPFAM" id="SSF88946">
    <property type="entry name" value="Sigma2 domain of RNA polymerase sigma factors"/>
    <property type="match status" value="1"/>
</dbReference>
<keyword evidence="3" id="KW-0731">Sigma factor</keyword>
<evidence type="ECO:0000259" key="5">
    <source>
        <dbReference type="Pfam" id="PF04542"/>
    </source>
</evidence>